<organism evidence="9 10">
    <name type="scientific">Pelosinus propionicus DSM 13327</name>
    <dbReference type="NCBI Taxonomy" id="1123291"/>
    <lineage>
        <taxon>Bacteria</taxon>
        <taxon>Bacillati</taxon>
        <taxon>Bacillota</taxon>
        <taxon>Negativicutes</taxon>
        <taxon>Selenomonadales</taxon>
        <taxon>Sporomusaceae</taxon>
        <taxon>Pelosinus</taxon>
    </lineage>
</organism>
<evidence type="ECO:0000256" key="7">
    <source>
        <dbReference type="ARBA" id="ARBA00023136"/>
    </source>
</evidence>
<dbReference type="CDD" id="cd06550">
    <property type="entry name" value="TM_ABC_iron-siderophores_like"/>
    <property type="match status" value="1"/>
</dbReference>
<dbReference type="Pfam" id="PF01032">
    <property type="entry name" value="FecCD"/>
    <property type="match status" value="1"/>
</dbReference>
<evidence type="ECO:0000313" key="9">
    <source>
        <dbReference type="EMBL" id="SFM22715.1"/>
    </source>
</evidence>
<feature type="transmembrane region" description="Helical" evidence="8">
    <location>
        <begin position="89"/>
        <end position="106"/>
    </location>
</feature>
<dbReference type="Gene3D" id="1.10.3470.10">
    <property type="entry name" value="ABC transporter involved in vitamin B12 uptake, BtuC"/>
    <property type="match status" value="1"/>
</dbReference>
<dbReference type="Proteomes" id="UP000199520">
    <property type="component" value="Unassembled WGS sequence"/>
</dbReference>
<evidence type="ECO:0000256" key="1">
    <source>
        <dbReference type="ARBA" id="ARBA00004651"/>
    </source>
</evidence>
<dbReference type="GO" id="GO:0022857">
    <property type="term" value="F:transmembrane transporter activity"/>
    <property type="evidence" value="ECO:0007669"/>
    <property type="project" value="InterPro"/>
</dbReference>
<dbReference type="AlphaFoldDB" id="A0A1I4P4Z7"/>
<dbReference type="EMBL" id="FOTS01000057">
    <property type="protein sequence ID" value="SFM22715.1"/>
    <property type="molecule type" value="Genomic_DNA"/>
</dbReference>
<dbReference type="STRING" id="1123291.SAMN04490355_105719"/>
<dbReference type="OrthoDB" id="9792889at2"/>
<comment type="similarity">
    <text evidence="2">Belongs to the binding-protein-dependent transport system permease family. FecCD subfamily.</text>
</comment>
<feature type="transmembrane region" description="Helical" evidence="8">
    <location>
        <begin position="142"/>
        <end position="166"/>
    </location>
</feature>
<feature type="transmembrane region" description="Helical" evidence="8">
    <location>
        <begin position="340"/>
        <end position="357"/>
    </location>
</feature>
<feature type="transmembrane region" description="Helical" evidence="8">
    <location>
        <begin position="21"/>
        <end position="41"/>
    </location>
</feature>
<proteinExistence type="inferred from homology"/>
<name>A0A1I4P4Z7_9FIRM</name>
<evidence type="ECO:0000256" key="2">
    <source>
        <dbReference type="ARBA" id="ARBA00007935"/>
    </source>
</evidence>
<keyword evidence="5 8" id="KW-0812">Transmembrane</keyword>
<reference evidence="10" key="1">
    <citation type="submission" date="2016-10" db="EMBL/GenBank/DDBJ databases">
        <authorList>
            <person name="Varghese N."/>
            <person name="Submissions S."/>
        </authorList>
    </citation>
    <scope>NUCLEOTIDE SEQUENCE [LARGE SCALE GENOMIC DNA]</scope>
    <source>
        <strain evidence="10">DSM 13327</strain>
    </source>
</reference>
<gene>
    <name evidence="9" type="ORF">SAMN04490355_105719</name>
</gene>
<keyword evidence="3" id="KW-0813">Transport</keyword>
<comment type="subcellular location">
    <subcellularLocation>
        <location evidence="1">Cell membrane</location>
        <topology evidence="1">Multi-pass membrane protein</topology>
    </subcellularLocation>
</comment>
<feature type="transmembrane region" description="Helical" evidence="8">
    <location>
        <begin position="219"/>
        <end position="240"/>
    </location>
</feature>
<feature type="transmembrane region" description="Helical" evidence="8">
    <location>
        <begin position="269"/>
        <end position="295"/>
    </location>
</feature>
<protein>
    <submittedName>
        <fullName evidence="9">Iron complex transport system permease protein</fullName>
    </submittedName>
</protein>
<keyword evidence="7 8" id="KW-0472">Membrane</keyword>
<dbReference type="FunFam" id="1.10.3470.10:FF:000001">
    <property type="entry name" value="Vitamin B12 ABC transporter permease BtuC"/>
    <property type="match status" value="1"/>
</dbReference>
<feature type="transmembrane region" description="Helical" evidence="8">
    <location>
        <begin position="118"/>
        <end position="136"/>
    </location>
</feature>
<feature type="transmembrane region" description="Helical" evidence="8">
    <location>
        <begin position="315"/>
        <end position="333"/>
    </location>
</feature>
<accession>A0A1I4P4Z7</accession>
<keyword evidence="6 8" id="KW-1133">Transmembrane helix</keyword>
<dbReference type="PANTHER" id="PTHR30472">
    <property type="entry name" value="FERRIC ENTEROBACTIN TRANSPORT SYSTEM PERMEASE PROTEIN"/>
    <property type="match status" value="1"/>
</dbReference>
<keyword evidence="4" id="KW-1003">Cell membrane</keyword>
<dbReference type="InterPro" id="IPR000522">
    <property type="entry name" value="ABC_transptr_permease_BtuC"/>
</dbReference>
<sequence length="366" mass="39147">MTHLKQQPFIKYDAVNQKNHIFLLLLTGLGILALLSMLLAVGLGTVKIPPDIAYKIIAYKLFHLNIDNVMSQVSPAHMDIIWQIRLPRVILSAVVGAGLAVCGTVMQASVQNPLAEPYILGISAGASLGATFSILIGSTAGLFFGLGTAFWAFIGALGASFFVLILSGIGGRMSTVKMVLSGSIASALFIALSNLLVYISNDAEGIRSVTFWNMGSLAAAKWDNLTLPVFGVTLCCLFFLSQSRTLNTLLLGEEAAITLGINLTKVRRLYMIITALITGLIVSVCGIFGFVGLVIPHVVRGLVGSDHRRLMPGTILIGSIFLIWADVLARIILKSGELPIGIITALVGAPFFMYILFKQSFDFGSK</sequence>
<evidence type="ECO:0000256" key="6">
    <source>
        <dbReference type="ARBA" id="ARBA00022989"/>
    </source>
</evidence>
<feature type="transmembrane region" description="Helical" evidence="8">
    <location>
        <begin position="178"/>
        <end position="199"/>
    </location>
</feature>
<dbReference type="RefSeq" id="WP_090942879.1">
    <property type="nucleotide sequence ID" value="NZ_FOTS01000057.1"/>
</dbReference>
<evidence type="ECO:0000256" key="5">
    <source>
        <dbReference type="ARBA" id="ARBA00022692"/>
    </source>
</evidence>
<evidence type="ECO:0000256" key="8">
    <source>
        <dbReference type="SAM" id="Phobius"/>
    </source>
</evidence>
<dbReference type="SUPFAM" id="SSF81345">
    <property type="entry name" value="ABC transporter involved in vitamin B12 uptake, BtuC"/>
    <property type="match status" value="1"/>
</dbReference>
<dbReference type="InterPro" id="IPR037294">
    <property type="entry name" value="ABC_BtuC-like"/>
</dbReference>
<dbReference type="GO" id="GO:0005886">
    <property type="term" value="C:plasma membrane"/>
    <property type="evidence" value="ECO:0007669"/>
    <property type="project" value="UniProtKB-SubCell"/>
</dbReference>
<dbReference type="PANTHER" id="PTHR30472:SF25">
    <property type="entry name" value="ABC TRANSPORTER PERMEASE PROTEIN MJ0876-RELATED"/>
    <property type="match status" value="1"/>
</dbReference>
<evidence type="ECO:0000313" key="10">
    <source>
        <dbReference type="Proteomes" id="UP000199520"/>
    </source>
</evidence>
<evidence type="ECO:0000256" key="3">
    <source>
        <dbReference type="ARBA" id="ARBA00022448"/>
    </source>
</evidence>
<dbReference type="GO" id="GO:0033214">
    <property type="term" value="P:siderophore-iron import into cell"/>
    <property type="evidence" value="ECO:0007669"/>
    <property type="project" value="TreeGrafter"/>
</dbReference>
<keyword evidence="10" id="KW-1185">Reference proteome</keyword>
<evidence type="ECO:0000256" key="4">
    <source>
        <dbReference type="ARBA" id="ARBA00022475"/>
    </source>
</evidence>